<proteinExistence type="predicted"/>
<dbReference type="EMBL" id="CP113088">
    <property type="protein sequence ID" value="WAC03465.1"/>
    <property type="molecule type" value="Genomic_DNA"/>
</dbReference>
<name>A0A9E8N072_9FLAO</name>
<protein>
    <submittedName>
        <fullName evidence="1">Uncharacterized protein</fullName>
    </submittedName>
</protein>
<gene>
    <name evidence="1" type="ORF">N7U66_08240</name>
</gene>
<sequence length="188" mass="20774">MKHPTIKKGRLIRTTDLKRTFNLLFLFALSIVSLSCGPSEDDSPEPTPIIDLQADDVVFMITPTSSIAFDGTATITGRVKNMADNFISVEGQQVILLYERSLGTPTDQPGTEIGRVEFTTLRTGETMQVSYTRPWNSASPAEGEFPPEYILRLSLDPDIQIDGNVHNNDNNSENNELIVSGKAINQLF</sequence>
<dbReference type="Proteomes" id="UP001164705">
    <property type="component" value="Chromosome"/>
</dbReference>
<keyword evidence="2" id="KW-1185">Reference proteome</keyword>
<evidence type="ECO:0000313" key="1">
    <source>
        <dbReference type="EMBL" id="WAC03465.1"/>
    </source>
</evidence>
<organism evidence="1 2">
    <name type="scientific">Lacinutrix neustonica</name>
    <dbReference type="NCBI Taxonomy" id="2980107"/>
    <lineage>
        <taxon>Bacteria</taxon>
        <taxon>Pseudomonadati</taxon>
        <taxon>Bacteroidota</taxon>
        <taxon>Flavobacteriia</taxon>
        <taxon>Flavobacteriales</taxon>
        <taxon>Flavobacteriaceae</taxon>
        <taxon>Lacinutrix</taxon>
    </lineage>
</organism>
<dbReference type="RefSeq" id="WP_267678049.1">
    <property type="nucleotide sequence ID" value="NZ_CP113088.1"/>
</dbReference>
<dbReference type="AlphaFoldDB" id="A0A9E8N072"/>
<reference evidence="1" key="1">
    <citation type="submission" date="2022-11" db="EMBL/GenBank/DDBJ databases">
        <title>Lacinutrix neustonica HL-RS19T sp. nov., isolated from the surface microlayer sample of brackish Lake Shihwa.</title>
        <authorList>
            <person name="Choi J.Y."/>
            <person name="Hwang C.Y."/>
        </authorList>
    </citation>
    <scope>NUCLEOTIDE SEQUENCE</scope>
    <source>
        <strain evidence="1">HL-RS19</strain>
    </source>
</reference>
<evidence type="ECO:0000313" key="2">
    <source>
        <dbReference type="Proteomes" id="UP001164705"/>
    </source>
</evidence>
<dbReference type="KEGG" id="lnu:N7U66_08240"/>
<accession>A0A9E8N072</accession>